<dbReference type="STRING" id="1507870.A0A1V8TNH2"/>
<keyword evidence="2" id="KW-0472">Membrane</keyword>
<organism evidence="4 5">
    <name type="scientific">Cryoendolithus antarcticus</name>
    <dbReference type="NCBI Taxonomy" id="1507870"/>
    <lineage>
        <taxon>Eukaryota</taxon>
        <taxon>Fungi</taxon>
        <taxon>Dikarya</taxon>
        <taxon>Ascomycota</taxon>
        <taxon>Pezizomycotina</taxon>
        <taxon>Dothideomycetes</taxon>
        <taxon>Dothideomycetidae</taxon>
        <taxon>Cladosporiales</taxon>
        <taxon>Cladosporiaceae</taxon>
        <taxon>Cryoendolithus</taxon>
    </lineage>
</organism>
<feature type="chain" id="PRO_5013320264" evidence="3">
    <location>
        <begin position="17"/>
        <end position="268"/>
    </location>
</feature>
<keyword evidence="5" id="KW-1185">Reference proteome</keyword>
<evidence type="ECO:0000313" key="5">
    <source>
        <dbReference type="Proteomes" id="UP000192596"/>
    </source>
</evidence>
<proteinExistence type="predicted"/>
<evidence type="ECO:0000256" key="3">
    <source>
        <dbReference type="SAM" id="SignalP"/>
    </source>
</evidence>
<accession>A0A1V8TNH2</accession>
<evidence type="ECO:0000256" key="2">
    <source>
        <dbReference type="SAM" id="Phobius"/>
    </source>
</evidence>
<protein>
    <submittedName>
        <fullName evidence="4">Uncharacterized protein</fullName>
    </submittedName>
</protein>
<evidence type="ECO:0000313" key="4">
    <source>
        <dbReference type="EMBL" id="OQO12854.1"/>
    </source>
</evidence>
<keyword evidence="2" id="KW-1133">Transmembrane helix</keyword>
<keyword evidence="3" id="KW-0732">Signal</keyword>
<dbReference type="Proteomes" id="UP000192596">
    <property type="component" value="Unassembled WGS sequence"/>
</dbReference>
<feature type="region of interest" description="Disordered" evidence="1">
    <location>
        <begin position="248"/>
        <end position="268"/>
    </location>
</feature>
<keyword evidence="2" id="KW-0812">Transmembrane</keyword>
<dbReference type="EMBL" id="NAJO01000004">
    <property type="protein sequence ID" value="OQO12854.1"/>
    <property type="molecule type" value="Genomic_DNA"/>
</dbReference>
<dbReference type="InParanoid" id="A0A1V8TNH2"/>
<sequence>MRTSSVLLALPALSCAQQIPYLEQIKGFFTTKVSHAASGMPTSIPNPLTAATGKIAEVSVPQLTLANHKELIKPGAATASPGIETWMVYVTGGNKTCFGTCGRAEEAFNGSVVLIEASPTAPNLAYLNCDQDQVLCAAWAVSPPNVLHMQLPQPLPDQSQPPSTVRAIQVNRTTITTSQIAAIHLEDKYLDSPVYEGFWHPFNGPLADYGLNIPAGYAIWAFSVIPSWAFMIGISMISRNIMSRRAQAPPARRSAGAPPAAAAPATAK</sequence>
<dbReference type="AlphaFoldDB" id="A0A1V8TNH2"/>
<dbReference type="OrthoDB" id="1733656at2759"/>
<evidence type="ECO:0000256" key="1">
    <source>
        <dbReference type="SAM" id="MobiDB-lite"/>
    </source>
</evidence>
<comment type="caution">
    <text evidence="4">The sequence shown here is derived from an EMBL/GenBank/DDBJ whole genome shotgun (WGS) entry which is preliminary data.</text>
</comment>
<name>A0A1V8TNH2_9PEZI</name>
<feature type="signal peptide" evidence="3">
    <location>
        <begin position="1"/>
        <end position="16"/>
    </location>
</feature>
<reference evidence="5" key="1">
    <citation type="submission" date="2017-03" db="EMBL/GenBank/DDBJ databases">
        <title>Genomes of endolithic fungi from Antarctica.</title>
        <authorList>
            <person name="Coleine C."/>
            <person name="Masonjones S."/>
            <person name="Stajich J.E."/>
        </authorList>
    </citation>
    <scope>NUCLEOTIDE SEQUENCE [LARGE SCALE GENOMIC DNA]</scope>
    <source>
        <strain evidence="5">CCFEE 5527</strain>
    </source>
</reference>
<gene>
    <name evidence="4" type="ORF">B0A48_02318</name>
</gene>
<feature type="transmembrane region" description="Helical" evidence="2">
    <location>
        <begin position="217"/>
        <end position="237"/>
    </location>
</feature>